<protein>
    <submittedName>
        <fullName evidence="7">TetR family transcriptional regulator</fullName>
    </submittedName>
</protein>
<gene>
    <name evidence="7" type="ORF">GCM10007147_42110</name>
</gene>
<dbReference type="Proteomes" id="UP000654947">
    <property type="component" value="Unassembled WGS sequence"/>
</dbReference>
<dbReference type="InterPro" id="IPR001647">
    <property type="entry name" value="HTH_TetR"/>
</dbReference>
<dbReference type="AlphaFoldDB" id="A0A918XK04"/>
<feature type="domain" description="HTH tetR-type" evidence="6">
    <location>
        <begin position="21"/>
        <end position="81"/>
    </location>
</feature>
<dbReference type="GO" id="GO:0000976">
    <property type="term" value="F:transcription cis-regulatory region binding"/>
    <property type="evidence" value="ECO:0007669"/>
    <property type="project" value="TreeGrafter"/>
</dbReference>
<organism evidence="7 8">
    <name type="scientific">Nocardiopsis kunsanensis</name>
    <dbReference type="NCBI Taxonomy" id="141693"/>
    <lineage>
        <taxon>Bacteria</taxon>
        <taxon>Bacillati</taxon>
        <taxon>Actinomycetota</taxon>
        <taxon>Actinomycetes</taxon>
        <taxon>Streptosporangiales</taxon>
        <taxon>Nocardiopsidaceae</taxon>
        <taxon>Nocardiopsis</taxon>
    </lineage>
</organism>
<dbReference type="InterPro" id="IPR009057">
    <property type="entry name" value="Homeodomain-like_sf"/>
</dbReference>
<keyword evidence="1" id="KW-0805">Transcription regulation</keyword>
<evidence type="ECO:0000256" key="1">
    <source>
        <dbReference type="ARBA" id="ARBA00023015"/>
    </source>
</evidence>
<keyword evidence="3" id="KW-0804">Transcription</keyword>
<name>A0A918XK04_9ACTN</name>
<comment type="caution">
    <text evidence="7">The sequence shown here is derived from an EMBL/GenBank/DDBJ whole genome shotgun (WGS) entry which is preliminary data.</text>
</comment>
<dbReference type="PANTHER" id="PTHR30055">
    <property type="entry name" value="HTH-TYPE TRANSCRIPTIONAL REGULATOR RUTR"/>
    <property type="match status" value="1"/>
</dbReference>
<evidence type="ECO:0000313" key="7">
    <source>
        <dbReference type="EMBL" id="GHD35550.1"/>
    </source>
</evidence>
<accession>A0A918XK04</accession>
<feature type="region of interest" description="Disordered" evidence="5">
    <location>
        <begin position="1"/>
        <end position="21"/>
    </location>
</feature>
<dbReference type="EMBL" id="BMXL01000034">
    <property type="protein sequence ID" value="GHD35550.1"/>
    <property type="molecule type" value="Genomic_DNA"/>
</dbReference>
<feature type="DNA-binding region" description="H-T-H motif" evidence="4">
    <location>
        <begin position="44"/>
        <end position="63"/>
    </location>
</feature>
<evidence type="ECO:0000256" key="4">
    <source>
        <dbReference type="PROSITE-ProRule" id="PRU00335"/>
    </source>
</evidence>
<dbReference type="SUPFAM" id="SSF48498">
    <property type="entry name" value="Tetracyclin repressor-like, C-terminal domain"/>
    <property type="match status" value="1"/>
</dbReference>
<dbReference type="Pfam" id="PF00440">
    <property type="entry name" value="TetR_N"/>
    <property type="match status" value="1"/>
</dbReference>
<evidence type="ECO:0000256" key="3">
    <source>
        <dbReference type="ARBA" id="ARBA00023163"/>
    </source>
</evidence>
<evidence type="ECO:0000313" key="8">
    <source>
        <dbReference type="Proteomes" id="UP000654947"/>
    </source>
</evidence>
<evidence type="ECO:0000256" key="2">
    <source>
        <dbReference type="ARBA" id="ARBA00023125"/>
    </source>
</evidence>
<keyword evidence="2 4" id="KW-0238">DNA-binding</keyword>
<dbReference type="RefSeq" id="WP_017577065.1">
    <property type="nucleotide sequence ID" value="NZ_BMXL01000034.1"/>
</dbReference>
<evidence type="ECO:0000259" key="6">
    <source>
        <dbReference type="PROSITE" id="PS50977"/>
    </source>
</evidence>
<sequence>MKENASADGGRRAPNPKRRSARAERAILDAASELIVEVGFARMTMEAIAARARVGKQTIYRWWPSKSAVVLDVFTHLTGEKAGQPLPDTGDVATDLKTVLRATVDEFTTPAMDRTARAFTAEIQHDTELAVQIGERLVSPGTEVYKERLRSAVDAGQVRADADLELAVELLTGPFQKRWLLRTAPLTHTYAEDLVDMVMCALRP</sequence>
<proteinExistence type="predicted"/>
<dbReference type="InterPro" id="IPR050109">
    <property type="entry name" value="HTH-type_TetR-like_transc_reg"/>
</dbReference>
<dbReference type="Gene3D" id="1.10.357.10">
    <property type="entry name" value="Tetracycline Repressor, domain 2"/>
    <property type="match status" value="1"/>
</dbReference>
<dbReference type="SUPFAM" id="SSF46689">
    <property type="entry name" value="Homeodomain-like"/>
    <property type="match status" value="1"/>
</dbReference>
<dbReference type="GO" id="GO:0003700">
    <property type="term" value="F:DNA-binding transcription factor activity"/>
    <property type="evidence" value="ECO:0007669"/>
    <property type="project" value="TreeGrafter"/>
</dbReference>
<keyword evidence="8" id="KW-1185">Reference proteome</keyword>
<dbReference type="InterPro" id="IPR036271">
    <property type="entry name" value="Tet_transcr_reg_TetR-rel_C_sf"/>
</dbReference>
<reference evidence="7 8" key="1">
    <citation type="journal article" date="2014" name="Int. J. Syst. Evol. Microbiol.">
        <title>Complete genome sequence of Corynebacterium casei LMG S-19264T (=DSM 44701T), isolated from a smear-ripened cheese.</title>
        <authorList>
            <consortium name="US DOE Joint Genome Institute (JGI-PGF)"/>
            <person name="Walter F."/>
            <person name="Albersmeier A."/>
            <person name="Kalinowski J."/>
            <person name="Ruckert C."/>
        </authorList>
    </citation>
    <scope>NUCLEOTIDE SEQUENCE [LARGE SCALE GENOMIC DNA]</scope>
    <source>
        <strain evidence="7 8">KCTC 19473</strain>
    </source>
</reference>
<evidence type="ECO:0000256" key="5">
    <source>
        <dbReference type="SAM" id="MobiDB-lite"/>
    </source>
</evidence>
<dbReference type="PANTHER" id="PTHR30055:SF148">
    <property type="entry name" value="TETR-FAMILY TRANSCRIPTIONAL REGULATOR"/>
    <property type="match status" value="1"/>
</dbReference>
<dbReference type="PROSITE" id="PS50977">
    <property type="entry name" value="HTH_TETR_2"/>
    <property type="match status" value="1"/>
</dbReference>
<dbReference type="PRINTS" id="PR00455">
    <property type="entry name" value="HTHTETR"/>
</dbReference>
<dbReference type="InterPro" id="IPR011075">
    <property type="entry name" value="TetR_C"/>
</dbReference>
<feature type="compositionally biased region" description="Basic and acidic residues" evidence="5">
    <location>
        <begin position="1"/>
        <end position="11"/>
    </location>
</feature>
<dbReference type="Gene3D" id="1.10.10.60">
    <property type="entry name" value="Homeodomain-like"/>
    <property type="match status" value="1"/>
</dbReference>
<dbReference type="Pfam" id="PF16859">
    <property type="entry name" value="TetR_C_11"/>
    <property type="match status" value="1"/>
</dbReference>